<dbReference type="SUPFAM" id="SSF49447">
    <property type="entry name" value="Second domain of Mu2 adaptin subunit (ap50) of ap2 adaptor"/>
    <property type="match status" value="1"/>
</dbReference>
<dbReference type="EMBL" id="JAGTJR010000003">
    <property type="protein sequence ID" value="KAH7062660.1"/>
    <property type="molecule type" value="Genomic_DNA"/>
</dbReference>
<dbReference type="InterPro" id="IPR011012">
    <property type="entry name" value="Longin-like_dom_sf"/>
</dbReference>
<evidence type="ECO:0000256" key="4">
    <source>
        <dbReference type="SAM" id="MobiDB-lite"/>
    </source>
</evidence>
<dbReference type="PANTHER" id="PTHR10529">
    <property type="entry name" value="AP COMPLEX SUBUNIT MU"/>
    <property type="match status" value="1"/>
</dbReference>
<dbReference type="InterPro" id="IPR036168">
    <property type="entry name" value="AP2_Mu_C_sf"/>
</dbReference>
<feature type="domain" description="MHD" evidence="5">
    <location>
        <begin position="217"/>
        <end position="593"/>
    </location>
</feature>
<name>A0ABQ8GRV8_9PEZI</name>
<sequence>MSQVEALYIFDEHKYLPRAPPIFKATALTALAHSNLILEHVYCARPPSAHVLLPLYLAHPAPRPSLVYLPSTNPPTLVHSIIQDRLLFLAPSSVDTEPLLVLEFLHRVADAIEDFLGSPLLTTKIEANYDVVAQLLGEMCDAGIVANTEGNALRDVVEAPSAIKNLLGNMGLPSSSPALNPSTSFGRPSLKPTLTPPGTSPATSPVPWRRANVRHTSNELYVDLVETLSVTLSPSGRPISAFANGSIAFTAKVSGVPDLVLRLDAPGGVGNVVQLPVFHPCVRLARWRERPGELSFVPPDGRFVLAGYEVDLLGPDYLLSASNLRPGHAANLNIPANVEVKTGLGAAGSDFEVRLSLSARFRSSATAGGGGASGGAGRPGGGLGGRTGSGFGGLAHGGTSAAPQLSDVVVRVPLPAGVRTLADMRPSRGDAQYAPGDAALEWRIGTKDVASLLALGMGAVATLRCSVVGAVDDEDDEDGEGGLVLGTGKYDYDELDASSGYQSSTLVDKSANGSGNGGSAEADARAEKRRRANRLLMPSSAALSFQVKGWLASGVKVESLNLDQRKSRGLGAGVTPYKGVKYLTVCRDGVEVRC</sequence>
<dbReference type="Gene3D" id="3.30.450.60">
    <property type="match status" value="1"/>
</dbReference>
<protein>
    <submittedName>
        <fullName evidence="6">Adaptor complexes medium subunit family-domain-containing protein</fullName>
    </submittedName>
</protein>
<evidence type="ECO:0000256" key="2">
    <source>
        <dbReference type="ARBA" id="ARBA00022448"/>
    </source>
</evidence>
<dbReference type="PROSITE" id="PS51072">
    <property type="entry name" value="MHD"/>
    <property type="match status" value="1"/>
</dbReference>
<proteinExistence type="predicted"/>
<evidence type="ECO:0000313" key="6">
    <source>
        <dbReference type="EMBL" id="KAH7062660.1"/>
    </source>
</evidence>
<reference evidence="6 7" key="1">
    <citation type="journal article" date="2021" name="Nat. Commun.">
        <title>Genetic determinants of endophytism in the Arabidopsis root mycobiome.</title>
        <authorList>
            <person name="Mesny F."/>
            <person name="Miyauchi S."/>
            <person name="Thiergart T."/>
            <person name="Pickel B."/>
            <person name="Atanasova L."/>
            <person name="Karlsson M."/>
            <person name="Huettel B."/>
            <person name="Barry K.W."/>
            <person name="Haridas S."/>
            <person name="Chen C."/>
            <person name="Bauer D."/>
            <person name="Andreopoulos W."/>
            <person name="Pangilinan J."/>
            <person name="LaButti K."/>
            <person name="Riley R."/>
            <person name="Lipzen A."/>
            <person name="Clum A."/>
            <person name="Drula E."/>
            <person name="Henrissat B."/>
            <person name="Kohler A."/>
            <person name="Grigoriev I.V."/>
            <person name="Martin F.M."/>
            <person name="Hacquard S."/>
        </authorList>
    </citation>
    <scope>NUCLEOTIDE SEQUENCE [LARGE SCALE GENOMIC DNA]</scope>
    <source>
        <strain evidence="6 7">MPI-SDFR-AT-0080</strain>
    </source>
</reference>
<accession>A0ABQ8GRV8</accession>
<dbReference type="Proteomes" id="UP000774617">
    <property type="component" value="Unassembled WGS sequence"/>
</dbReference>
<evidence type="ECO:0000256" key="3">
    <source>
        <dbReference type="ARBA" id="ARBA00023136"/>
    </source>
</evidence>
<feature type="region of interest" description="Disordered" evidence="4">
    <location>
        <begin position="504"/>
        <end position="527"/>
    </location>
</feature>
<dbReference type="InterPro" id="IPR028565">
    <property type="entry name" value="MHD"/>
</dbReference>
<evidence type="ECO:0000313" key="7">
    <source>
        <dbReference type="Proteomes" id="UP000774617"/>
    </source>
</evidence>
<feature type="compositionally biased region" description="Polar residues" evidence="4">
    <location>
        <begin position="174"/>
        <end position="186"/>
    </location>
</feature>
<dbReference type="Pfam" id="PF00928">
    <property type="entry name" value="Adap_comp_sub"/>
    <property type="match status" value="1"/>
</dbReference>
<organism evidence="6 7">
    <name type="scientific">Macrophomina phaseolina</name>
    <dbReference type="NCBI Taxonomy" id="35725"/>
    <lineage>
        <taxon>Eukaryota</taxon>
        <taxon>Fungi</taxon>
        <taxon>Dikarya</taxon>
        <taxon>Ascomycota</taxon>
        <taxon>Pezizomycotina</taxon>
        <taxon>Dothideomycetes</taxon>
        <taxon>Dothideomycetes incertae sedis</taxon>
        <taxon>Botryosphaeriales</taxon>
        <taxon>Botryosphaeriaceae</taxon>
        <taxon>Macrophomina</taxon>
    </lineage>
</organism>
<comment type="caution">
    <text evidence="6">The sequence shown here is derived from an EMBL/GenBank/DDBJ whole genome shotgun (WGS) entry which is preliminary data.</text>
</comment>
<keyword evidence="3" id="KW-0472">Membrane</keyword>
<gene>
    <name evidence="6" type="ORF">B0J12DRAFT_736177</name>
</gene>
<feature type="region of interest" description="Disordered" evidence="4">
    <location>
        <begin position="174"/>
        <end position="207"/>
    </location>
</feature>
<dbReference type="SUPFAM" id="SSF64356">
    <property type="entry name" value="SNARE-like"/>
    <property type="match status" value="1"/>
</dbReference>
<evidence type="ECO:0000256" key="1">
    <source>
        <dbReference type="ARBA" id="ARBA00004308"/>
    </source>
</evidence>
<dbReference type="CDD" id="cd14837">
    <property type="entry name" value="AP3_Mu_N"/>
    <property type="match status" value="1"/>
</dbReference>
<keyword evidence="7" id="KW-1185">Reference proteome</keyword>
<feature type="region of interest" description="Disordered" evidence="4">
    <location>
        <begin position="365"/>
        <end position="401"/>
    </location>
</feature>
<keyword evidence="2" id="KW-0813">Transport</keyword>
<feature type="compositionally biased region" description="Gly residues" evidence="4">
    <location>
        <begin position="367"/>
        <end position="396"/>
    </location>
</feature>
<dbReference type="Gene3D" id="2.60.40.1170">
    <property type="entry name" value="Mu homology domain, subdomain B"/>
    <property type="match status" value="1"/>
</dbReference>
<comment type="subcellular location">
    <subcellularLocation>
        <location evidence="1">Endomembrane system</location>
    </subcellularLocation>
</comment>
<dbReference type="InterPro" id="IPR050431">
    <property type="entry name" value="Adaptor_comp_med_subunit"/>
</dbReference>
<evidence type="ECO:0000259" key="5">
    <source>
        <dbReference type="PROSITE" id="PS51072"/>
    </source>
</evidence>